<comment type="similarity">
    <text evidence="1">Belongs to the peptidase M17 family.</text>
</comment>
<dbReference type="AlphaFoldDB" id="A0A5C7VQA0"/>
<dbReference type="Proteomes" id="UP000321110">
    <property type="component" value="Unassembled WGS sequence"/>
</dbReference>
<dbReference type="PANTHER" id="PTHR11963:SF23">
    <property type="entry name" value="CYTOSOL AMINOPEPTIDASE"/>
    <property type="match status" value="1"/>
</dbReference>
<keyword evidence="3" id="KW-0645">Protease</keyword>
<dbReference type="SUPFAM" id="SSF53187">
    <property type="entry name" value="Zn-dependent exopeptidases"/>
    <property type="match status" value="1"/>
</dbReference>
<dbReference type="GO" id="GO:0005737">
    <property type="term" value="C:cytoplasm"/>
    <property type="evidence" value="ECO:0007669"/>
    <property type="project" value="InterPro"/>
</dbReference>
<feature type="non-terminal residue" evidence="8">
    <location>
        <position position="262"/>
    </location>
</feature>
<dbReference type="InterPro" id="IPR011356">
    <property type="entry name" value="Leucine_aapep/pepB"/>
</dbReference>
<keyword evidence="4" id="KW-0378">Hydrolase</keyword>
<dbReference type="GO" id="GO:0006508">
    <property type="term" value="P:proteolysis"/>
    <property type="evidence" value="ECO:0007669"/>
    <property type="project" value="UniProtKB-KW"/>
</dbReference>
<dbReference type="InterPro" id="IPR043472">
    <property type="entry name" value="Macro_dom-like"/>
</dbReference>
<dbReference type="Gene3D" id="3.40.630.10">
    <property type="entry name" value="Zn peptidases"/>
    <property type="match status" value="1"/>
</dbReference>
<name>A0A5C7VQA0_AQUAC</name>
<keyword evidence="5" id="KW-0464">Manganese</keyword>
<evidence type="ECO:0000256" key="3">
    <source>
        <dbReference type="ARBA" id="ARBA00022670"/>
    </source>
</evidence>
<organism evidence="8 9">
    <name type="scientific">Aquipseudomonas alcaligenes</name>
    <name type="common">Pseudomonas alcaligenes</name>
    <dbReference type="NCBI Taxonomy" id="43263"/>
    <lineage>
        <taxon>Bacteria</taxon>
        <taxon>Pseudomonadati</taxon>
        <taxon>Pseudomonadota</taxon>
        <taxon>Gammaproteobacteria</taxon>
        <taxon>Pseudomonadales</taxon>
        <taxon>Pseudomonadaceae</taxon>
        <taxon>Aquipseudomonas</taxon>
    </lineage>
</organism>
<dbReference type="EMBL" id="SSFO01000310">
    <property type="protein sequence ID" value="TXI27229.1"/>
    <property type="molecule type" value="Genomic_DNA"/>
</dbReference>
<dbReference type="SUPFAM" id="SSF52949">
    <property type="entry name" value="Macro domain-like"/>
    <property type="match status" value="1"/>
</dbReference>
<evidence type="ECO:0000259" key="7">
    <source>
        <dbReference type="Pfam" id="PF02789"/>
    </source>
</evidence>
<evidence type="ECO:0000256" key="4">
    <source>
        <dbReference type="ARBA" id="ARBA00022801"/>
    </source>
</evidence>
<evidence type="ECO:0000256" key="2">
    <source>
        <dbReference type="ARBA" id="ARBA00022438"/>
    </source>
</evidence>
<evidence type="ECO:0000256" key="1">
    <source>
        <dbReference type="ARBA" id="ARBA00009528"/>
    </source>
</evidence>
<dbReference type="InterPro" id="IPR000819">
    <property type="entry name" value="Peptidase_M17_C"/>
</dbReference>
<reference evidence="8 9" key="1">
    <citation type="submission" date="2018-09" db="EMBL/GenBank/DDBJ databases">
        <title>Metagenome Assembled Genomes from an Advanced Water Purification Facility.</title>
        <authorList>
            <person name="Stamps B.W."/>
            <person name="Spear J.R."/>
        </authorList>
    </citation>
    <scope>NUCLEOTIDE SEQUENCE [LARGE SCALE GENOMIC DNA]</scope>
    <source>
        <strain evidence="8">Bin_52_1</strain>
    </source>
</reference>
<gene>
    <name evidence="8" type="ORF">E6Q69_18255</name>
</gene>
<proteinExistence type="inferred from homology"/>
<evidence type="ECO:0000259" key="6">
    <source>
        <dbReference type="Pfam" id="PF00883"/>
    </source>
</evidence>
<feature type="domain" description="Peptidase M17 leucyl aminopeptidase N-terminal" evidence="7">
    <location>
        <begin position="19"/>
        <end position="146"/>
    </location>
</feature>
<dbReference type="PANTHER" id="PTHR11963">
    <property type="entry name" value="LEUCINE AMINOPEPTIDASE-RELATED"/>
    <property type="match status" value="1"/>
</dbReference>
<feature type="domain" description="Cytosol aminopeptidase" evidence="6">
    <location>
        <begin position="183"/>
        <end position="262"/>
    </location>
</feature>
<comment type="caution">
    <text evidence="8">The sequence shown here is derived from an EMBL/GenBank/DDBJ whole genome shotgun (WGS) entry which is preliminary data.</text>
</comment>
<dbReference type="Pfam" id="PF00883">
    <property type="entry name" value="Peptidase_M17"/>
    <property type="match status" value="1"/>
</dbReference>
<sequence length="262" mass="27837">MEFLVKNTRPETLKTATLVVALGEGRKLGAAARAVDEASGGAIYTLLKRGDIAGKQGQTLLLHSLPGIKAERVLLLGSGKGELSDRQFRKLIAAAHGVLKNLCGADAALALGELKVKGRDAYGKARLLVETLADGGYVFDQCKSKKAEPKALKKITLIAEQAELAAVERGSLHARAIASGMAYTRDLGNLPPNLCHPSHLADEARALAKAHKNLKVDILDEKKLKELGAGAFLAVAQGSEQPPRMIVLHYTGGKKDERPFAL</sequence>
<keyword evidence="2 8" id="KW-0031">Aminopeptidase</keyword>
<evidence type="ECO:0000313" key="9">
    <source>
        <dbReference type="Proteomes" id="UP000321110"/>
    </source>
</evidence>
<dbReference type="InterPro" id="IPR008283">
    <property type="entry name" value="Peptidase_M17_N"/>
</dbReference>
<accession>A0A5C7VQA0</accession>
<dbReference type="Pfam" id="PF02789">
    <property type="entry name" value="Peptidase_M17_N"/>
    <property type="match status" value="1"/>
</dbReference>
<protein>
    <submittedName>
        <fullName evidence="8">Leucyl aminopeptidase</fullName>
    </submittedName>
</protein>
<evidence type="ECO:0000313" key="8">
    <source>
        <dbReference type="EMBL" id="TXI27229.1"/>
    </source>
</evidence>
<evidence type="ECO:0000256" key="5">
    <source>
        <dbReference type="ARBA" id="ARBA00023211"/>
    </source>
</evidence>
<dbReference type="GO" id="GO:0030145">
    <property type="term" value="F:manganese ion binding"/>
    <property type="evidence" value="ECO:0007669"/>
    <property type="project" value="InterPro"/>
</dbReference>
<dbReference type="GO" id="GO:0070006">
    <property type="term" value="F:metalloaminopeptidase activity"/>
    <property type="evidence" value="ECO:0007669"/>
    <property type="project" value="InterPro"/>
</dbReference>
<dbReference type="Gene3D" id="3.40.220.10">
    <property type="entry name" value="Leucine Aminopeptidase, subunit E, domain 1"/>
    <property type="match status" value="1"/>
</dbReference>